<feature type="chain" id="PRO_5004733734" evidence="1">
    <location>
        <begin position="20"/>
        <end position="185"/>
    </location>
</feature>
<dbReference type="GO" id="GO:0043176">
    <property type="term" value="F:amine binding"/>
    <property type="evidence" value="ECO:0007669"/>
    <property type="project" value="InterPro"/>
</dbReference>
<evidence type="ECO:0000256" key="1">
    <source>
        <dbReference type="SAM" id="SignalP"/>
    </source>
</evidence>
<sequence length="185" mass="20422">MLVMIRAILALLGLHCSSATLTYPERNPALGKYQDESQCFPLQETWYMLYRNYAHDPAFGGTAKCVQFTNTGPEVNGGYPLVIRFGNSSNSVTATLESSPGYTAKNIIKLKPEGQDTSLSVFDGYMMCKECALLRFPYANENACGLLVPESQLGQDITCCKFAFDLLCGTSPKYIIYEESCSTKK</sequence>
<dbReference type="Pfam" id="PF02098">
    <property type="entry name" value="His_binding"/>
    <property type="match status" value="1"/>
</dbReference>
<feature type="signal peptide" evidence="1">
    <location>
        <begin position="1"/>
        <end position="19"/>
    </location>
</feature>
<keyword evidence="1" id="KW-0732">Signal</keyword>
<dbReference type="AlphaFoldDB" id="V5GEI8"/>
<dbReference type="EMBL" id="GANP01015913">
    <property type="protein sequence ID" value="JAB68555.1"/>
    <property type="molecule type" value="mRNA"/>
</dbReference>
<reference evidence="2" key="1">
    <citation type="journal article" date="2015" name="Sci. Rep.">
        <title>Tissue- and time-dependent transcription in Ixodes ricinus salivary glands and midguts when blood feeding on the vertebrate host.</title>
        <authorList>
            <person name="Kotsyfakis M."/>
            <person name="Schwarz A."/>
            <person name="Erhart J."/>
            <person name="Ribeiro J.M."/>
        </authorList>
    </citation>
    <scope>NUCLEOTIDE SEQUENCE</scope>
    <source>
        <tissue evidence="2">Salivary gland and midgut</tissue>
    </source>
</reference>
<organism evidence="2">
    <name type="scientific">Ixodes ricinus</name>
    <name type="common">Common tick</name>
    <name type="synonym">Acarus ricinus</name>
    <dbReference type="NCBI Taxonomy" id="34613"/>
    <lineage>
        <taxon>Eukaryota</taxon>
        <taxon>Metazoa</taxon>
        <taxon>Ecdysozoa</taxon>
        <taxon>Arthropoda</taxon>
        <taxon>Chelicerata</taxon>
        <taxon>Arachnida</taxon>
        <taxon>Acari</taxon>
        <taxon>Parasitiformes</taxon>
        <taxon>Ixodida</taxon>
        <taxon>Ixodoidea</taxon>
        <taxon>Ixodidae</taxon>
        <taxon>Ixodinae</taxon>
        <taxon>Ixodes</taxon>
    </lineage>
</organism>
<protein>
    <submittedName>
        <fullName evidence="2">Putative lipocal-1 1</fullName>
    </submittedName>
</protein>
<dbReference type="InterPro" id="IPR002970">
    <property type="entry name" value="Tick_his-bd"/>
</dbReference>
<name>V5GEI8_IXORI</name>
<accession>V5GEI8</accession>
<dbReference type="GO" id="GO:0030682">
    <property type="term" value="P:symbiont-mediated perturbation of host defenses"/>
    <property type="evidence" value="ECO:0007669"/>
    <property type="project" value="InterPro"/>
</dbReference>
<evidence type="ECO:0000313" key="2">
    <source>
        <dbReference type="EMBL" id="JAB68555.1"/>
    </source>
</evidence>
<proteinExistence type="evidence at transcript level"/>
<dbReference type="SUPFAM" id="SSF50814">
    <property type="entry name" value="Lipocalins"/>
    <property type="match status" value="1"/>
</dbReference>
<dbReference type="Gene3D" id="2.40.128.20">
    <property type="match status" value="1"/>
</dbReference>
<dbReference type="InterPro" id="IPR012674">
    <property type="entry name" value="Calycin"/>
</dbReference>